<reference evidence="1 2" key="2">
    <citation type="journal article" date="2017" name="Front. Plant Sci.">
        <title>Gene Classification and Mining of Molecular Markers Useful in Red Clover (Trifolium pratense) Breeding.</title>
        <authorList>
            <person name="Istvanek J."/>
            <person name="Dluhosova J."/>
            <person name="Dluhos P."/>
            <person name="Patkova L."/>
            <person name="Nedelnik J."/>
            <person name="Repkova J."/>
        </authorList>
    </citation>
    <scope>NUCLEOTIDE SEQUENCE [LARGE SCALE GENOMIC DNA]</scope>
    <source>
        <strain evidence="2">cv. Tatra</strain>
        <tissue evidence="1">Young leaves</tissue>
    </source>
</reference>
<dbReference type="Proteomes" id="UP000236291">
    <property type="component" value="Unassembled WGS sequence"/>
</dbReference>
<name>A0A2K3LQI4_TRIPR</name>
<organism evidence="1 2">
    <name type="scientific">Trifolium pratense</name>
    <name type="common">Red clover</name>
    <dbReference type="NCBI Taxonomy" id="57577"/>
    <lineage>
        <taxon>Eukaryota</taxon>
        <taxon>Viridiplantae</taxon>
        <taxon>Streptophyta</taxon>
        <taxon>Embryophyta</taxon>
        <taxon>Tracheophyta</taxon>
        <taxon>Spermatophyta</taxon>
        <taxon>Magnoliopsida</taxon>
        <taxon>eudicotyledons</taxon>
        <taxon>Gunneridae</taxon>
        <taxon>Pentapetalae</taxon>
        <taxon>rosids</taxon>
        <taxon>fabids</taxon>
        <taxon>Fabales</taxon>
        <taxon>Fabaceae</taxon>
        <taxon>Papilionoideae</taxon>
        <taxon>50 kb inversion clade</taxon>
        <taxon>NPAAA clade</taxon>
        <taxon>Hologalegina</taxon>
        <taxon>IRL clade</taxon>
        <taxon>Trifolieae</taxon>
        <taxon>Trifolium</taxon>
    </lineage>
</organism>
<reference evidence="1 2" key="1">
    <citation type="journal article" date="2014" name="Am. J. Bot.">
        <title>Genome assembly and annotation for red clover (Trifolium pratense; Fabaceae).</title>
        <authorList>
            <person name="Istvanek J."/>
            <person name="Jaros M."/>
            <person name="Krenek A."/>
            <person name="Repkova J."/>
        </authorList>
    </citation>
    <scope>NUCLEOTIDE SEQUENCE [LARGE SCALE GENOMIC DNA]</scope>
    <source>
        <strain evidence="2">cv. Tatra</strain>
        <tissue evidence="1">Young leaves</tissue>
    </source>
</reference>
<proteinExistence type="predicted"/>
<gene>
    <name evidence="1" type="ORF">L195_g036805</name>
</gene>
<accession>A0A2K3LQI4</accession>
<dbReference type="STRING" id="57577.A0A2K3LQI4"/>
<comment type="caution">
    <text evidence="1">The sequence shown here is derived from an EMBL/GenBank/DDBJ whole genome shotgun (WGS) entry which is preliminary data.</text>
</comment>
<evidence type="ECO:0000313" key="2">
    <source>
        <dbReference type="Proteomes" id="UP000236291"/>
    </source>
</evidence>
<dbReference type="EMBL" id="ASHM01038631">
    <property type="protein sequence ID" value="PNX80794.1"/>
    <property type="molecule type" value="Genomic_DNA"/>
</dbReference>
<evidence type="ECO:0000313" key="1">
    <source>
        <dbReference type="EMBL" id="PNX80794.1"/>
    </source>
</evidence>
<sequence>MQPLLLSLALAVSEETTSWALSELIFPEKNRRSSASTATRNTDKLHQDRSLLSKWTPLAHKHVEEWQGPGSPHASRVPSSLLLESIPESEASSLDGEHVKENLHFSSTCFAKWPKVAEFLSWLRSGSLILFGTPPGRNGWPAAI</sequence>
<dbReference type="AlphaFoldDB" id="A0A2K3LQI4"/>
<protein>
    <submittedName>
        <fullName evidence="1">Uncharacterized protein</fullName>
    </submittedName>
</protein>